<dbReference type="EMBL" id="CAJNOO010008871">
    <property type="protein sequence ID" value="CAF1486794.1"/>
    <property type="molecule type" value="Genomic_DNA"/>
</dbReference>
<evidence type="ECO:0000313" key="2">
    <source>
        <dbReference type="Proteomes" id="UP000663882"/>
    </source>
</evidence>
<reference evidence="1" key="1">
    <citation type="submission" date="2021-02" db="EMBL/GenBank/DDBJ databases">
        <authorList>
            <person name="Nowell W R."/>
        </authorList>
    </citation>
    <scope>NUCLEOTIDE SEQUENCE</scope>
</reference>
<organism evidence="1 2">
    <name type="scientific">Rotaria sordida</name>
    <dbReference type="NCBI Taxonomy" id="392033"/>
    <lineage>
        <taxon>Eukaryota</taxon>
        <taxon>Metazoa</taxon>
        <taxon>Spiralia</taxon>
        <taxon>Gnathifera</taxon>
        <taxon>Rotifera</taxon>
        <taxon>Eurotatoria</taxon>
        <taxon>Bdelloidea</taxon>
        <taxon>Philodinida</taxon>
        <taxon>Philodinidae</taxon>
        <taxon>Rotaria</taxon>
    </lineage>
</organism>
<proteinExistence type="predicted"/>
<gene>
    <name evidence="1" type="ORF">RFH988_LOCUS38233</name>
</gene>
<dbReference type="Proteomes" id="UP000663882">
    <property type="component" value="Unassembled WGS sequence"/>
</dbReference>
<name>A0A815S3Z9_9BILA</name>
<feature type="non-terminal residue" evidence="1">
    <location>
        <position position="76"/>
    </location>
</feature>
<evidence type="ECO:0000313" key="1">
    <source>
        <dbReference type="EMBL" id="CAF1486794.1"/>
    </source>
</evidence>
<protein>
    <submittedName>
        <fullName evidence="1">Uncharacterized protein</fullName>
    </submittedName>
</protein>
<sequence>MPNIFEKFSCPVPSYERCRIIFLLYCILIASLQPNVTLRWNSTGITIAGTMGVCGQTAAYLCNPHGLSFDPLSNAL</sequence>
<comment type="caution">
    <text evidence="1">The sequence shown here is derived from an EMBL/GenBank/DDBJ whole genome shotgun (WGS) entry which is preliminary data.</text>
</comment>
<dbReference type="AlphaFoldDB" id="A0A815S3Z9"/>
<accession>A0A815S3Z9</accession>